<proteinExistence type="predicted"/>
<reference evidence="1 2" key="1">
    <citation type="submission" date="2024-01" db="EMBL/GenBank/DDBJ databases">
        <title>The genome of the rayed Mediterranean limpet Patella caerulea (Linnaeus, 1758).</title>
        <authorList>
            <person name="Anh-Thu Weber A."/>
            <person name="Halstead-Nussloch G."/>
        </authorList>
    </citation>
    <scope>NUCLEOTIDE SEQUENCE [LARGE SCALE GENOMIC DNA]</scope>
    <source>
        <strain evidence="1">AATW-2023a</strain>
        <tissue evidence="1">Whole specimen</tissue>
    </source>
</reference>
<dbReference type="EMBL" id="JAZGQO010000009">
    <property type="protein sequence ID" value="KAK6178253.1"/>
    <property type="molecule type" value="Genomic_DNA"/>
</dbReference>
<evidence type="ECO:0000313" key="1">
    <source>
        <dbReference type="EMBL" id="KAK6178253.1"/>
    </source>
</evidence>
<comment type="caution">
    <text evidence="1">The sequence shown here is derived from an EMBL/GenBank/DDBJ whole genome shotgun (WGS) entry which is preliminary data.</text>
</comment>
<keyword evidence="2" id="KW-1185">Reference proteome</keyword>
<accession>A0AAN8JQQ9</accession>
<name>A0AAN8JQQ9_PATCE</name>
<protein>
    <submittedName>
        <fullName evidence="1">Uncharacterized protein</fullName>
    </submittedName>
</protein>
<organism evidence="1 2">
    <name type="scientific">Patella caerulea</name>
    <name type="common">Rayed Mediterranean limpet</name>
    <dbReference type="NCBI Taxonomy" id="87958"/>
    <lineage>
        <taxon>Eukaryota</taxon>
        <taxon>Metazoa</taxon>
        <taxon>Spiralia</taxon>
        <taxon>Lophotrochozoa</taxon>
        <taxon>Mollusca</taxon>
        <taxon>Gastropoda</taxon>
        <taxon>Patellogastropoda</taxon>
        <taxon>Patelloidea</taxon>
        <taxon>Patellidae</taxon>
        <taxon>Patella</taxon>
    </lineage>
</organism>
<dbReference type="AlphaFoldDB" id="A0AAN8JQQ9"/>
<evidence type="ECO:0000313" key="2">
    <source>
        <dbReference type="Proteomes" id="UP001347796"/>
    </source>
</evidence>
<gene>
    <name evidence="1" type="ORF">SNE40_013061</name>
</gene>
<sequence length="124" mass="14483">MTAKKTTKEIAVISITEKEIKDCNVTQIVKVQDGDFVAAVYSDEWFIGQVDQDNEEIEVKFMQKKKQCYQWPIREDIIWVKPQDIICKVEKPVATAKLMRMFKISLDEKDKILNLVTERNLDSN</sequence>
<dbReference type="Proteomes" id="UP001347796">
    <property type="component" value="Unassembled WGS sequence"/>
</dbReference>